<name>A0A1S3YJ07_TOBAC</name>
<dbReference type="KEGG" id="nta:107776688"/>
<protein>
    <recommendedName>
        <fullName evidence="2">RNase H type-1 domain-containing protein</fullName>
    </recommendedName>
</protein>
<evidence type="ECO:0008006" key="2">
    <source>
        <dbReference type="Google" id="ProtNLM"/>
    </source>
</evidence>
<dbReference type="PANTHER" id="PTHR48475:SF1">
    <property type="entry name" value="RNASE H TYPE-1 DOMAIN-CONTAINING PROTEIN"/>
    <property type="match status" value="1"/>
</dbReference>
<reference evidence="1" key="1">
    <citation type="submission" date="2025-08" db="UniProtKB">
        <authorList>
            <consortium name="RefSeq"/>
        </authorList>
    </citation>
    <scope>IDENTIFICATION</scope>
</reference>
<dbReference type="RefSeq" id="XP_016452085.1">
    <property type="nucleotide sequence ID" value="XM_016596599.1"/>
</dbReference>
<evidence type="ECO:0000313" key="1">
    <source>
        <dbReference type="RefSeq" id="XP_016452085.1"/>
    </source>
</evidence>
<dbReference type="PaxDb" id="4097-A0A1S3YJ07"/>
<proteinExistence type="predicted"/>
<organism evidence="1">
    <name type="scientific">Nicotiana tabacum</name>
    <name type="common">Common tobacco</name>
    <dbReference type="NCBI Taxonomy" id="4097"/>
    <lineage>
        <taxon>Eukaryota</taxon>
        <taxon>Viridiplantae</taxon>
        <taxon>Streptophyta</taxon>
        <taxon>Embryophyta</taxon>
        <taxon>Tracheophyta</taxon>
        <taxon>Spermatophyta</taxon>
        <taxon>Magnoliopsida</taxon>
        <taxon>eudicotyledons</taxon>
        <taxon>Gunneridae</taxon>
        <taxon>Pentapetalae</taxon>
        <taxon>asterids</taxon>
        <taxon>lamiids</taxon>
        <taxon>Solanales</taxon>
        <taxon>Solanaceae</taxon>
        <taxon>Nicotianoideae</taxon>
        <taxon>Nicotianeae</taxon>
        <taxon>Nicotiana</taxon>
    </lineage>
</organism>
<gene>
    <name evidence="1" type="primary">LOC107776688</name>
</gene>
<dbReference type="AlphaFoldDB" id="A0A1S3YJ07"/>
<dbReference type="PANTHER" id="PTHR48475">
    <property type="entry name" value="RIBONUCLEASE H"/>
    <property type="match status" value="1"/>
</dbReference>
<dbReference type="OrthoDB" id="10281380at2759"/>
<sequence length="127" mass="14960">MGNSKHQTHLVYPHVEDLSKRFKSVEFKYNPRFYNELADALATLASVLPDPGNVHIDPLEIQVRERHSYCNAIEMEPDVQPWNHDIKRFVKTKEYPEQASGDQKRTNYQKACKQFLFERRSPIQKNS</sequence>
<accession>A0A1S3YJ07</accession>